<feature type="region of interest" description="Disordered" evidence="2">
    <location>
        <begin position="13"/>
        <end position="49"/>
    </location>
</feature>
<keyword evidence="5" id="KW-0378">Hydrolase</keyword>
<feature type="domain" description="Capsule synthesis protein CapA" evidence="4">
    <location>
        <begin position="53"/>
        <end position="304"/>
    </location>
</feature>
<gene>
    <name evidence="5" type="ORF">RIL96_09830</name>
</gene>
<name>A0ABU2DTM3_9MICC</name>
<dbReference type="EC" id="3.1.-.-" evidence="5"/>
<keyword evidence="3" id="KW-0732">Signal</keyword>
<dbReference type="RefSeq" id="WP_310548845.1">
    <property type="nucleotide sequence ID" value="NZ_JAVKGR010000012.1"/>
</dbReference>
<feature type="compositionally biased region" description="Basic and acidic residues" evidence="2">
    <location>
        <begin position="401"/>
        <end position="416"/>
    </location>
</feature>
<evidence type="ECO:0000256" key="2">
    <source>
        <dbReference type="SAM" id="MobiDB-lite"/>
    </source>
</evidence>
<reference evidence="5 6" key="1">
    <citation type="submission" date="2023-09" db="EMBL/GenBank/DDBJ databases">
        <title>Description of three actinobacteria isolated from air of manufacturing shop in a pharmaceutical factory.</title>
        <authorList>
            <person name="Zhang D.-F."/>
        </authorList>
    </citation>
    <scope>NUCLEOTIDE SEQUENCE [LARGE SCALE GENOMIC DNA]</scope>
    <source>
        <strain evidence="5 6">LY-0111</strain>
    </source>
</reference>
<dbReference type="InterPro" id="IPR019079">
    <property type="entry name" value="Capsule_synth_CapA"/>
</dbReference>
<evidence type="ECO:0000256" key="3">
    <source>
        <dbReference type="SAM" id="SignalP"/>
    </source>
</evidence>
<dbReference type="Proteomes" id="UP001251870">
    <property type="component" value="Unassembled WGS sequence"/>
</dbReference>
<dbReference type="PANTHER" id="PTHR33393:SF13">
    <property type="entry name" value="PGA BIOSYNTHESIS PROTEIN CAPA"/>
    <property type="match status" value="1"/>
</dbReference>
<dbReference type="InterPro" id="IPR052169">
    <property type="entry name" value="CW_Biosynth-Accessory"/>
</dbReference>
<dbReference type="EMBL" id="JAVKGR010000012">
    <property type="protein sequence ID" value="MDR8019859.1"/>
    <property type="molecule type" value="Genomic_DNA"/>
</dbReference>
<evidence type="ECO:0000256" key="1">
    <source>
        <dbReference type="ARBA" id="ARBA00005662"/>
    </source>
</evidence>
<comment type="caution">
    <text evidence="5">The sequence shown here is derived from an EMBL/GenBank/DDBJ whole genome shotgun (WGS) entry which is preliminary data.</text>
</comment>
<evidence type="ECO:0000259" key="4">
    <source>
        <dbReference type="SMART" id="SM00854"/>
    </source>
</evidence>
<dbReference type="Gene3D" id="3.60.21.10">
    <property type="match status" value="1"/>
</dbReference>
<feature type="chain" id="PRO_5045805354" evidence="3">
    <location>
        <begin position="20"/>
        <end position="416"/>
    </location>
</feature>
<dbReference type="SUPFAM" id="SSF56300">
    <property type="entry name" value="Metallo-dependent phosphatases"/>
    <property type="match status" value="1"/>
</dbReference>
<organism evidence="5 6">
    <name type="scientific">Nesterenkonia aerolata</name>
    <dbReference type="NCBI Taxonomy" id="3074079"/>
    <lineage>
        <taxon>Bacteria</taxon>
        <taxon>Bacillati</taxon>
        <taxon>Actinomycetota</taxon>
        <taxon>Actinomycetes</taxon>
        <taxon>Micrococcales</taxon>
        <taxon>Micrococcaceae</taxon>
        <taxon>Nesterenkonia</taxon>
    </lineage>
</organism>
<dbReference type="CDD" id="cd07381">
    <property type="entry name" value="MPP_CapA"/>
    <property type="match status" value="1"/>
</dbReference>
<comment type="similarity">
    <text evidence="1">Belongs to the CapA family.</text>
</comment>
<evidence type="ECO:0000313" key="6">
    <source>
        <dbReference type="Proteomes" id="UP001251870"/>
    </source>
</evidence>
<evidence type="ECO:0000313" key="5">
    <source>
        <dbReference type="EMBL" id="MDR8019859.1"/>
    </source>
</evidence>
<dbReference type="SMART" id="SM00854">
    <property type="entry name" value="PGA_cap"/>
    <property type="match status" value="1"/>
</dbReference>
<sequence length="416" mass="44349">MLAVLVLATVGGAPTAACASPEDQPSGDDSDGQPEGSPAPGTPESEPEQTEFTLLSAGDVLPHTPVIEAARQPGGGYDFLPLMEPVGEWVEQADLSLCGMEVPVRAEGRAPSGYPEFGAPDELVEDLSALGFDGCTTATNHSLDGGIGALERTLDLFDEAGMGHVGTARSAEESEAAQMYRLSRGGREITVAHISTTLLHNVPPPQDSWWVTDVAADQLTALAASARDEGADLVLASVHWGEEYVDTPGAEEQRYAEQLAAGGEVDVVFGNHSHTPLPLRQLDGGPADEGMWVVWSMGNFLSNQDEQCCVPRTAVGTMVLADVEAPAEGRVRVTDLSWTPVTVDRTHGYRGILPLAELNELTELTDGELPEDTGLTEERVETRYQQLLEVMDEDSMATDPPRTEEPVEVEVLPRSD</sequence>
<protein>
    <submittedName>
        <fullName evidence="5">CapA family protein</fullName>
        <ecNumber evidence="5">3.1.-.-</ecNumber>
    </submittedName>
</protein>
<dbReference type="Pfam" id="PF09587">
    <property type="entry name" value="PGA_cap"/>
    <property type="match status" value="1"/>
</dbReference>
<dbReference type="InterPro" id="IPR029052">
    <property type="entry name" value="Metallo-depent_PP-like"/>
</dbReference>
<dbReference type="PANTHER" id="PTHR33393">
    <property type="entry name" value="POLYGLUTAMINE SYNTHESIS ACCESSORY PROTEIN RV0574C-RELATED"/>
    <property type="match status" value="1"/>
</dbReference>
<proteinExistence type="inferred from homology"/>
<feature type="signal peptide" evidence="3">
    <location>
        <begin position="1"/>
        <end position="19"/>
    </location>
</feature>
<accession>A0ABU2DTM3</accession>
<dbReference type="GO" id="GO:0016787">
    <property type="term" value="F:hydrolase activity"/>
    <property type="evidence" value="ECO:0007669"/>
    <property type="project" value="UniProtKB-KW"/>
</dbReference>
<keyword evidence="6" id="KW-1185">Reference proteome</keyword>
<feature type="region of interest" description="Disordered" evidence="2">
    <location>
        <begin position="392"/>
        <end position="416"/>
    </location>
</feature>